<keyword evidence="8" id="KW-0238">DNA-binding</keyword>
<dbReference type="GO" id="GO:0005667">
    <property type="term" value="C:transcription regulator complex"/>
    <property type="evidence" value="ECO:0007669"/>
    <property type="project" value="TreeGrafter"/>
</dbReference>
<dbReference type="Gene3D" id="3.30.160.60">
    <property type="entry name" value="Classic Zinc Finger"/>
    <property type="match status" value="5"/>
</dbReference>
<keyword evidence="9" id="KW-0804">Transcription</keyword>
<evidence type="ECO:0000256" key="2">
    <source>
        <dbReference type="ARBA" id="ARBA00006991"/>
    </source>
</evidence>
<evidence type="ECO:0000256" key="1">
    <source>
        <dbReference type="ARBA" id="ARBA00004123"/>
    </source>
</evidence>
<evidence type="ECO:0000256" key="5">
    <source>
        <dbReference type="ARBA" id="ARBA00022771"/>
    </source>
</evidence>
<evidence type="ECO:0000256" key="11">
    <source>
        <dbReference type="ARBA" id="ARBA00044085"/>
    </source>
</evidence>
<feature type="compositionally biased region" description="Basic and acidic residues" evidence="13">
    <location>
        <begin position="391"/>
        <end position="410"/>
    </location>
</feature>
<dbReference type="PROSITE" id="PS00028">
    <property type="entry name" value="ZINC_FINGER_C2H2_1"/>
    <property type="match status" value="4"/>
</dbReference>
<keyword evidence="5 12" id="KW-0863">Zinc-finger</keyword>
<protein>
    <recommendedName>
        <fullName evidence="11">C2H2 type master regulator of conidiophore development brlA</fullName>
    </recommendedName>
</protein>
<dbReference type="Proteomes" id="UP000324767">
    <property type="component" value="Unassembled WGS sequence"/>
</dbReference>
<comment type="subcellular location">
    <subcellularLocation>
        <location evidence="1">Nucleus</location>
    </subcellularLocation>
</comment>
<feature type="domain" description="C2H2-type" evidence="14">
    <location>
        <begin position="529"/>
        <end position="556"/>
    </location>
</feature>
<dbReference type="GO" id="GO:0005634">
    <property type="term" value="C:nucleus"/>
    <property type="evidence" value="ECO:0007669"/>
    <property type="project" value="UniProtKB-SubCell"/>
</dbReference>
<dbReference type="OrthoDB" id="3437960at2759"/>
<dbReference type="InterPro" id="IPR056436">
    <property type="entry name" value="Znf-C2H2_ZIC1-5/GLI1-3-like"/>
</dbReference>
<evidence type="ECO:0000256" key="13">
    <source>
        <dbReference type="SAM" id="MobiDB-lite"/>
    </source>
</evidence>
<dbReference type="FunFam" id="3.30.160.60:FF:000446">
    <property type="entry name" value="Zinc finger protein"/>
    <property type="match status" value="1"/>
</dbReference>
<sequence length="642" mass="71354">MDTYSTLEWTPDGSRCRPGWGDPATQSTWSIFPTPYDADPQLQRHHAFQQSVQGLNIQEFPIALNKGIDTSDGGIDDDGESIDGASICSDQCSQASCIDCCSETTCQPDCLTPCENPDTCEVPDSCALTACADRACLVELPICSNDACHSPFTVPNLQAWQDSFLMGSQESYDHNMLSITGGLEAYPLTNLDCYRIIQGLHLHVYGFCSQPTIYQAVINHIRTYHGHRIAHYLSVHPDLLPHPYICSTGADQGCPGDFAHGPTAPALSILSFSMGSEQKPPTAFTSELRRKDSNSPPTSGFNVRRVGSMPVDIAAPGTKRRKITHPTDDDHYNHGEALSTSGPSMSCSDENDVTQRNRNIPDPGHNLSIPTYHILGHNTLDANQQRTPEMHTDELEGHEQNENEQDDPKHSSISQETQERNAPEQHACMWVLNHTSDATCGTTFESARLLQDHVDKVHVSNLTAAGGLKCEWQHCQRDSKPFEQKLKLLRHVFSHTKDKRFFCKSCGKGFTTETLLEQHTRVHTGEKPYPCKICGKRFAYSTALSSHLRVHTREKPLICNVDGCQKAFSESSNLTKHRKSHNSVGEYICEICKKDFNRKDGLRRHMKIHDKKSFTIPPNSKKSGTTLSSPETNARRSLSLVP</sequence>
<reference evidence="15 16" key="1">
    <citation type="submission" date="2019-09" db="EMBL/GenBank/DDBJ databases">
        <title>The hologenome of the rock-dwelling lichen Lasallia pustulata.</title>
        <authorList>
            <person name="Greshake Tzovaras B."/>
            <person name="Segers F."/>
            <person name="Bicker A."/>
            <person name="Dal Grande F."/>
            <person name="Otte J."/>
            <person name="Hankeln T."/>
            <person name="Schmitt I."/>
            <person name="Ebersberger I."/>
        </authorList>
    </citation>
    <scope>NUCLEOTIDE SEQUENCE [LARGE SCALE GENOMIC DNA]</scope>
    <source>
        <strain evidence="15">A1-1</strain>
    </source>
</reference>
<dbReference type="PROSITE" id="PS50157">
    <property type="entry name" value="ZINC_FINGER_C2H2_2"/>
    <property type="match status" value="4"/>
</dbReference>
<feature type="compositionally biased region" description="Basic and acidic residues" evidence="13">
    <location>
        <begin position="325"/>
        <end position="334"/>
    </location>
</feature>
<dbReference type="EMBL" id="VXIT01000008">
    <property type="protein sequence ID" value="KAA6410925.1"/>
    <property type="molecule type" value="Genomic_DNA"/>
</dbReference>
<feature type="region of interest" description="Disordered" evidence="13">
    <location>
        <begin position="391"/>
        <end position="422"/>
    </location>
</feature>
<accession>A0A5M8PN95</accession>
<feature type="region of interest" description="Disordered" evidence="13">
    <location>
        <begin position="276"/>
        <end position="301"/>
    </location>
</feature>
<proteinExistence type="inferred from homology"/>
<name>A0A5M8PN95_9LECA</name>
<dbReference type="GO" id="GO:0000981">
    <property type="term" value="F:DNA-binding transcription factor activity, RNA polymerase II-specific"/>
    <property type="evidence" value="ECO:0007669"/>
    <property type="project" value="TreeGrafter"/>
</dbReference>
<evidence type="ECO:0000256" key="12">
    <source>
        <dbReference type="PROSITE-ProRule" id="PRU00042"/>
    </source>
</evidence>
<keyword evidence="4" id="KW-0677">Repeat</keyword>
<keyword evidence="10" id="KW-0539">Nucleus</keyword>
<feature type="domain" description="C2H2-type" evidence="14">
    <location>
        <begin position="587"/>
        <end position="614"/>
    </location>
</feature>
<dbReference type="SMART" id="SM00355">
    <property type="entry name" value="ZnF_C2H2"/>
    <property type="match status" value="6"/>
</dbReference>
<evidence type="ECO:0000256" key="3">
    <source>
        <dbReference type="ARBA" id="ARBA00022723"/>
    </source>
</evidence>
<evidence type="ECO:0000256" key="6">
    <source>
        <dbReference type="ARBA" id="ARBA00022833"/>
    </source>
</evidence>
<dbReference type="PANTHER" id="PTHR14003">
    <property type="entry name" value="TRANSCRIPTIONAL REPRESSOR PROTEIN YY"/>
    <property type="match status" value="1"/>
</dbReference>
<evidence type="ECO:0000256" key="8">
    <source>
        <dbReference type="ARBA" id="ARBA00023125"/>
    </source>
</evidence>
<comment type="similarity">
    <text evidence="2">Belongs to the krueppel C2H2-type zinc-finger protein family.</text>
</comment>
<feature type="compositionally biased region" description="Polar residues" evidence="13">
    <location>
        <begin position="338"/>
        <end position="358"/>
    </location>
</feature>
<feature type="compositionally biased region" description="Polar residues" evidence="13">
    <location>
        <begin position="616"/>
        <end position="636"/>
    </location>
</feature>
<evidence type="ECO:0000256" key="4">
    <source>
        <dbReference type="ARBA" id="ARBA00022737"/>
    </source>
</evidence>
<dbReference type="FunFam" id="3.30.160.60:FF:000931">
    <property type="entry name" value="zinc finger protein 697"/>
    <property type="match status" value="1"/>
</dbReference>
<keyword evidence="6" id="KW-0862">Zinc</keyword>
<dbReference type="PANTHER" id="PTHR14003:SF19">
    <property type="entry name" value="YY2 TRANSCRIPTION FACTOR"/>
    <property type="match status" value="1"/>
</dbReference>
<feature type="domain" description="C2H2-type" evidence="14">
    <location>
        <begin position="501"/>
        <end position="528"/>
    </location>
</feature>
<keyword evidence="7" id="KW-0805">Transcription regulation</keyword>
<keyword evidence="3" id="KW-0479">Metal-binding</keyword>
<organism evidence="15 16">
    <name type="scientific">Lasallia pustulata</name>
    <dbReference type="NCBI Taxonomy" id="136370"/>
    <lineage>
        <taxon>Eukaryota</taxon>
        <taxon>Fungi</taxon>
        <taxon>Dikarya</taxon>
        <taxon>Ascomycota</taxon>
        <taxon>Pezizomycotina</taxon>
        <taxon>Lecanoromycetes</taxon>
        <taxon>OSLEUM clade</taxon>
        <taxon>Umbilicariomycetidae</taxon>
        <taxon>Umbilicariales</taxon>
        <taxon>Umbilicariaceae</taxon>
        <taxon>Lasallia</taxon>
    </lineage>
</organism>
<comment type="caution">
    <text evidence="15">The sequence shown here is derived from an EMBL/GenBank/DDBJ whole genome shotgun (WGS) entry which is preliminary data.</text>
</comment>
<dbReference type="FunFam" id="3.30.160.60:FF:001498">
    <property type="entry name" value="Zinc finger protein 404"/>
    <property type="match status" value="1"/>
</dbReference>
<feature type="region of interest" description="Disordered" evidence="13">
    <location>
        <begin position="315"/>
        <end position="364"/>
    </location>
</feature>
<evidence type="ECO:0000259" key="14">
    <source>
        <dbReference type="PROSITE" id="PS50157"/>
    </source>
</evidence>
<feature type="region of interest" description="Disordered" evidence="13">
    <location>
        <begin position="608"/>
        <end position="642"/>
    </location>
</feature>
<dbReference type="InterPro" id="IPR036236">
    <property type="entry name" value="Znf_C2H2_sf"/>
</dbReference>
<evidence type="ECO:0000256" key="7">
    <source>
        <dbReference type="ARBA" id="ARBA00023015"/>
    </source>
</evidence>
<dbReference type="SUPFAM" id="SSF57667">
    <property type="entry name" value="beta-beta-alpha zinc fingers"/>
    <property type="match status" value="3"/>
</dbReference>
<gene>
    <name evidence="15" type="ORF">FRX48_05235</name>
</gene>
<dbReference type="Pfam" id="PF00096">
    <property type="entry name" value="zf-C2H2"/>
    <property type="match status" value="4"/>
</dbReference>
<dbReference type="GO" id="GO:0008270">
    <property type="term" value="F:zinc ion binding"/>
    <property type="evidence" value="ECO:0007669"/>
    <property type="project" value="UniProtKB-KW"/>
</dbReference>
<evidence type="ECO:0000313" key="15">
    <source>
        <dbReference type="EMBL" id="KAA6410925.1"/>
    </source>
</evidence>
<evidence type="ECO:0000256" key="9">
    <source>
        <dbReference type="ARBA" id="ARBA00023163"/>
    </source>
</evidence>
<evidence type="ECO:0000256" key="10">
    <source>
        <dbReference type="ARBA" id="ARBA00023242"/>
    </source>
</evidence>
<dbReference type="InterPro" id="IPR013087">
    <property type="entry name" value="Znf_C2H2_type"/>
</dbReference>
<evidence type="ECO:0000313" key="16">
    <source>
        <dbReference type="Proteomes" id="UP000324767"/>
    </source>
</evidence>
<dbReference type="GO" id="GO:0000978">
    <property type="term" value="F:RNA polymerase II cis-regulatory region sequence-specific DNA binding"/>
    <property type="evidence" value="ECO:0007669"/>
    <property type="project" value="TreeGrafter"/>
</dbReference>
<dbReference type="AlphaFoldDB" id="A0A5M8PN95"/>
<dbReference type="GO" id="GO:0000785">
    <property type="term" value="C:chromatin"/>
    <property type="evidence" value="ECO:0007669"/>
    <property type="project" value="TreeGrafter"/>
</dbReference>
<feature type="domain" description="C2H2-type" evidence="14">
    <location>
        <begin position="557"/>
        <end position="586"/>
    </location>
</feature>
<dbReference type="Pfam" id="PF23561">
    <property type="entry name" value="zf-C2H2_15"/>
    <property type="match status" value="1"/>
</dbReference>